<keyword evidence="2 12" id="KW-0004">4Fe-4S</keyword>
<evidence type="ECO:0000256" key="11">
    <source>
        <dbReference type="ARBA" id="ARBA00023136"/>
    </source>
</evidence>
<dbReference type="OrthoDB" id="9808559at2"/>
<keyword evidence="1 12" id="KW-1003">Cell membrane</keyword>
<evidence type="ECO:0000256" key="8">
    <source>
        <dbReference type="ARBA" id="ARBA00023014"/>
    </source>
</evidence>
<dbReference type="PROSITE" id="PS00198">
    <property type="entry name" value="4FE4S_FER_1"/>
    <property type="match status" value="1"/>
</dbReference>
<dbReference type="GO" id="GO:0005886">
    <property type="term" value="C:plasma membrane"/>
    <property type="evidence" value="ECO:0007669"/>
    <property type="project" value="UniProtKB-SubCell"/>
</dbReference>
<dbReference type="Proteomes" id="UP000268094">
    <property type="component" value="Unassembled WGS sequence"/>
</dbReference>
<evidence type="ECO:0000256" key="9">
    <source>
        <dbReference type="ARBA" id="ARBA00023027"/>
    </source>
</evidence>
<comment type="subcellular location">
    <subcellularLocation>
        <location evidence="12">Cell membrane</location>
        <topology evidence="12">Peripheral membrane protein</topology>
    </subcellularLocation>
</comment>
<dbReference type="InterPro" id="IPR017896">
    <property type="entry name" value="4Fe4S_Fe-S-bd"/>
</dbReference>
<feature type="binding site" evidence="12">
    <location>
        <position position="91"/>
    </location>
    <ligand>
        <name>[4Fe-4S] cluster</name>
        <dbReference type="ChEBI" id="CHEBI:49883"/>
        <label>1</label>
    </ligand>
</feature>
<keyword evidence="8 12" id="KW-0411">Iron-sulfur</keyword>
<dbReference type="PANTHER" id="PTHR10849">
    <property type="entry name" value="NADH DEHYDROGENASE UBIQUINONE IRON-SULFUR PROTEIN 8, MITOCHONDRIAL"/>
    <property type="match status" value="1"/>
</dbReference>
<feature type="region of interest" description="Disordered" evidence="13">
    <location>
        <begin position="219"/>
        <end position="256"/>
    </location>
</feature>
<dbReference type="AlphaFoldDB" id="A0A3A8J681"/>
<evidence type="ECO:0000256" key="10">
    <source>
        <dbReference type="ARBA" id="ARBA00023075"/>
    </source>
</evidence>
<organism evidence="15 16">
    <name type="scientific">Corallococcus terminator</name>
    <dbReference type="NCBI Taxonomy" id="2316733"/>
    <lineage>
        <taxon>Bacteria</taxon>
        <taxon>Pseudomonadati</taxon>
        <taxon>Myxococcota</taxon>
        <taxon>Myxococcia</taxon>
        <taxon>Myxococcales</taxon>
        <taxon>Cystobacterineae</taxon>
        <taxon>Myxococcaceae</taxon>
        <taxon>Corallococcus</taxon>
    </lineage>
</organism>
<evidence type="ECO:0000256" key="7">
    <source>
        <dbReference type="ARBA" id="ARBA00023004"/>
    </source>
</evidence>
<comment type="subunit">
    <text evidence="12">NDH-1 is composed of 14 different subunits. Subunits NuoA, H, J, K, L, M, N constitute the membrane sector of the complex.</text>
</comment>
<dbReference type="GO" id="GO:0048038">
    <property type="term" value="F:quinone binding"/>
    <property type="evidence" value="ECO:0007669"/>
    <property type="project" value="UniProtKB-KW"/>
</dbReference>
<evidence type="ECO:0000256" key="6">
    <source>
        <dbReference type="ARBA" id="ARBA00022967"/>
    </source>
</evidence>
<comment type="similarity">
    <text evidence="12">Belongs to the complex I 23 kDa subunit family.</text>
</comment>
<feature type="binding site" evidence="12">
    <location>
        <position position="88"/>
    </location>
    <ligand>
        <name>[4Fe-4S] cluster</name>
        <dbReference type="ChEBI" id="CHEBI:49883"/>
        <label>1</label>
    </ligand>
</feature>
<evidence type="ECO:0000256" key="3">
    <source>
        <dbReference type="ARBA" id="ARBA00022719"/>
    </source>
</evidence>
<evidence type="ECO:0000313" key="15">
    <source>
        <dbReference type="EMBL" id="RKG91159.1"/>
    </source>
</evidence>
<keyword evidence="10 12" id="KW-0830">Ubiquinone</keyword>
<dbReference type="GO" id="GO:0051539">
    <property type="term" value="F:4 iron, 4 sulfur cluster binding"/>
    <property type="evidence" value="ECO:0007669"/>
    <property type="project" value="UniProtKB-KW"/>
</dbReference>
<feature type="binding site" evidence="12">
    <location>
        <position position="98"/>
    </location>
    <ligand>
        <name>[4Fe-4S] cluster</name>
        <dbReference type="ChEBI" id="CHEBI:49883"/>
        <label>2</label>
    </ligand>
</feature>
<keyword evidence="11 12" id="KW-0472">Membrane</keyword>
<protein>
    <recommendedName>
        <fullName evidence="12">NADH-quinone oxidoreductase subunit I</fullName>
        <ecNumber evidence="12">7.1.1.-</ecNumber>
    </recommendedName>
    <alternativeName>
        <fullName evidence="12">NADH dehydrogenase I subunit I</fullName>
    </alternativeName>
    <alternativeName>
        <fullName evidence="12">NDH-1 subunit I</fullName>
    </alternativeName>
</protein>
<gene>
    <name evidence="12" type="primary">nuoI</name>
    <name evidence="15" type="ORF">D7V88_09740</name>
</gene>
<feature type="domain" description="4Fe-4S ferredoxin-type" evidence="14">
    <location>
        <begin position="78"/>
        <end position="108"/>
    </location>
</feature>
<keyword evidence="16" id="KW-1185">Reference proteome</keyword>
<evidence type="ECO:0000256" key="2">
    <source>
        <dbReference type="ARBA" id="ARBA00022485"/>
    </source>
</evidence>
<evidence type="ECO:0000256" key="12">
    <source>
        <dbReference type="HAMAP-Rule" id="MF_01351"/>
    </source>
</evidence>
<evidence type="ECO:0000256" key="4">
    <source>
        <dbReference type="ARBA" id="ARBA00022723"/>
    </source>
</evidence>
<keyword evidence="4 12" id="KW-0479">Metal-binding</keyword>
<feature type="compositionally biased region" description="Polar residues" evidence="13">
    <location>
        <begin position="238"/>
        <end position="249"/>
    </location>
</feature>
<dbReference type="PANTHER" id="PTHR10849:SF24">
    <property type="entry name" value="NADH-QUINONE OXIDOREDUCTASE SUBUNIT I 2"/>
    <property type="match status" value="1"/>
</dbReference>
<dbReference type="EC" id="7.1.1.-" evidence="12"/>
<evidence type="ECO:0000256" key="1">
    <source>
        <dbReference type="ARBA" id="ARBA00022475"/>
    </source>
</evidence>
<keyword evidence="5" id="KW-0677">Repeat</keyword>
<name>A0A3A8J681_9BACT</name>
<dbReference type="EMBL" id="RAVZ01000047">
    <property type="protein sequence ID" value="RKG91159.1"/>
    <property type="molecule type" value="Genomic_DNA"/>
</dbReference>
<dbReference type="RefSeq" id="WP_120540342.1">
    <property type="nucleotide sequence ID" value="NZ_RAVZ01000047.1"/>
</dbReference>
<dbReference type="SUPFAM" id="SSF54862">
    <property type="entry name" value="4Fe-4S ferredoxins"/>
    <property type="match status" value="1"/>
</dbReference>
<keyword evidence="9 12" id="KW-0520">NAD</keyword>
<feature type="binding site" evidence="12">
    <location>
        <position position="146"/>
    </location>
    <ligand>
        <name>[4Fe-4S] cluster</name>
        <dbReference type="ChEBI" id="CHEBI:49883"/>
        <label>1</label>
    </ligand>
</feature>
<evidence type="ECO:0000313" key="16">
    <source>
        <dbReference type="Proteomes" id="UP000268094"/>
    </source>
</evidence>
<feature type="binding site" evidence="12">
    <location>
        <position position="94"/>
    </location>
    <ligand>
        <name>[4Fe-4S] cluster</name>
        <dbReference type="ChEBI" id="CHEBI:49883"/>
        <label>1</label>
    </ligand>
</feature>
<evidence type="ECO:0000256" key="13">
    <source>
        <dbReference type="SAM" id="MobiDB-lite"/>
    </source>
</evidence>
<keyword evidence="3 12" id="KW-0874">Quinone</keyword>
<feature type="binding site" evidence="12">
    <location>
        <position position="142"/>
    </location>
    <ligand>
        <name>[4Fe-4S] cluster</name>
        <dbReference type="ChEBI" id="CHEBI:49883"/>
        <label>2</label>
    </ligand>
</feature>
<reference evidence="16" key="1">
    <citation type="submission" date="2018-09" db="EMBL/GenBank/DDBJ databases">
        <authorList>
            <person name="Livingstone P.G."/>
            <person name="Whitworth D.E."/>
        </authorList>
    </citation>
    <scope>NUCLEOTIDE SEQUENCE [LARGE SCALE GENOMIC DNA]</scope>
    <source>
        <strain evidence="16">CA054A</strain>
    </source>
</reference>
<dbReference type="InterPro" id="IPR017900">
    <property type="entry name" value="4Fe4S_Fe_S_CS"/>
</dbReference>
<feature type="region of interest" description="Disordered" evidence="13">
    <location>
        <begin position="181"/>
        <end position="205"/>
    </location>
</feature>
<dbReference type="GO" id="GO:0005506">
    <property type="term" value="F:iron ion binding"/>
    <property type="evidence" value="ECO:0007669"/>
    <property type="project" value="UniProtKB-UniRule"/>
</dbReference>
<dbReference type="HAMAP" id="MF_01351">
    <property type="entry name" value="NDH1_NuoI"/>
    <property type="match status" value="1"/>
</dbReference>
<feature type="binding site" evidence="12">
    <location>
        <position position="139"/>
    </location>
    <ligand>
        <name>[4Fe-4S] cluster</name>
        <dbReference type="ChEBI" id="CHEBI:49883"/>
        <label>2</label>
    </ligand>
</feature>
<comment type="caution">
    <text evidence="15">The sequence shown here is derived from an EMBL/GenBank/DDBJ whole genome shotgun (WGS) entry which is preliminary data.</text>
</comment>
<feature type="binding site" evidence="12">
    <location>
        <position position="136"/>
    </location>
    <ligand>
        <name>[4Fe-4S] cluster</name>
        <dbReference type="ChEBI" id="CHEBI:49883"/>
        <label>2</label>
    </ligand>
</feature>
<evidence type="ECO:0000256" key="5">
    <source>
        <dbReference type="ARBA" id="ARBA00022737"/>
    </source>
</evidence>
<evidence type="ECO:0000259" key="14">
    <source>
        <dbReference type="PROSITE" id="PS51379"/>
    </source>
</evidence>
<comment type="cofactor">
    <cofactor evidence="12">
        <name>[4Fe-4S] cluster</name>
        <dbReference type="ChEBI" id="CHEBI:49883"/>
    </cofactor>
    <text evidence="12">Binds 2 [4Fe-4S] clusters per subunit.</text>
</comment>
<comment type="function">
    <text evidence="12">NDH-1 shuttles electrons from NADH, via FMN and iron-sulfur (Fe-S) centers, to quinones in the respiratory chain. The immediate electron acceptor for the enzyme in this species is believed to be ubiquinone. Couples the redox reaction to proton translocation (for every two electrons transferred, four hydrogen ions are translocated across the cytoplasmic membrane), and thus conserves the redox energy in a proton gradient.</text>
</comment>
<feature type="domain" description="4Fe-4S ferredoxin-type" evidence="14">
    <location>
        <begin position="127"/>
        <end position="156"/>
    </location>
</feature>
<sequence length="256" mass="28863">MAFNASQDPRTDIRERMYIPELLRGLAITTRHFFRNMFGTRDPNPEVQDRTGMNLMTTVEYPEEKPIYPEGYRGLHRLVPRDDGKPRCVACYMCATICPAQCIYIEAGEYETTDADSESVVIEKYPTQFVIDELRCIVCGLCVDACPKDAIRMDTYMHTPSEYNRQNFVYDIPKLLKGPPVSHPSDPWNKRDSSSEPHHVHKEAHTRIGEGLVELKTPHSVGAGHASGHGHGKALPSHGQTVVTQQGPIQVTKFLK</sequence>
<accession>A0A3A8J681</accession>
<comment type="catalytic activity">
    <reaction evidence="12">
        <text>a quinone + NADH + 5 H(+)(in) = a quinol + NAD(+) + 4 H(+)(out)</text>
        <dbReference type="Rhea" id="RHEA:57888"/>
        <dbReference type="ChEBI" id="CHEBI:15378"/>
        <dbReference type="ChEBI" id="CHEBI:24646"/>
        <dbReference type="ChEBI" id="CHEBI:57540"/>
        <dbReference type="ChEBI" id="CHEBI:57945"/>
        <dbReference type="ChEBI" id="CHEBI:132124"/>
    </reaction>
</comment>
<dbReference type="PROSITE" id="PS51379">
    <property type="entry name" value="4FE4S_FER_2"/>
    <property type="match status" value="2"/>
</dbReference>
<dbReference type="InterPro" id="IPR010226">
    <property type="entry name" value="NADH_quinone_OxRdtase_chainI"/>
</dbReference>
<dbReference type="Pfam" id="PF00037">
    <property type="entry name" value="Fer4"/>
    <property type="match status" value="1"/>
</dbReference>
<keyword evidence="6 12" id="KW-1278">Translocase</keyword>
<feature type="compositionally biased region" description="Basic and acidic residues" evidence="13">
    <location>
        <begin position="188"/>
        <end position="205"/>
    </location>
</feature>
<dbReference type="GO" id="GO:0050136">
    <property type="term" value="F:NADH dehydrogenase (quinone) (non-electrogenic) activity"/>
    <property type="evidence" value="ECO:0007669"/>
    <property type="project" value="UniProtKB-UniRule"/>
</dbReference>
<keyword evidence="7 12" id="KW-0408">Iron</keyword>
<dbReference type="Gene3D" id="3.30.70.3270">
    <property type="match status" value="1"/>
</dbReference>
<proteinExistence type="inferred from homology"/>